<dbReference type="PROSITE" id="PS50030">
    <property type="entry name" value="UBA"/>
    <property type="match status" value="2"/>
</dbReference>
<feature type="domain" description="UBA" evidence="2">
    <location>
        <begin position="502"/>
        <end position="541"/>
    </location>
</feature>
<feature type="domain" description="UBA" evidence="2">
    <location>
        <begin position="591"/>
        <end position="631"/>
    </location>
</feature>
<sequence length="712" mass="81293">MSLSDLGVDIDKFYSTGFAETKKTVYTLPDFKSATALGVYMNLPNIGPFKEYSDLRNYWKIVYGYPLPENEEGMVYVDVTFGWNNITYIYPIICLFPYEPLPFKSKMPFESIYGFLETVERKFPKICGHPLNIRSKARMYKDYLHKKKNIKLTNGYSLQLFRVFSLRINSQLHLMDTLPYNTYLPGIPRMTPLTQTLDQTFVCCQKRNDILENRSQPFKKFKPNPTTILGRNRNSTLQRNDFHTYSEMKTSALLKNLNVYTMPILKNFCNENNIPIVSKEKKDRTKKNNIKVYGSRRRLSSMWKNRNGSSKKDSTPSKGASQNLESVLEDDENIKMNIIGNDETWSVGATNESTIEKLKLMALSHFFNSTDSHKLAPKYRLISVAEKRPLPNTSTLYQEGLKNNDELLLVESYTPPIKELPTPDALRGPTLPQINNVTHSLQEKNTVRKYPQAECAADFHREVRKILMSLCEVSAKLLSPTPDSQKIIKLINEQLSTRRTSDINPASIKALVDMGFTRQQAMMALRKNLHHREALEWLIEHANDTASGSEDETETPGPSTSSQPANANVTLVQAVDEMLEKFRKTKIKEFKPNPKAVTVLQEMGFKLDDAQEALRITGNNQNAACEWLLGDRRPSLQDLDKGLDPDSTIYKAIMNNASVQLSLNNPRMLLAFLSMLDNPNSANLWLNDPEAAPALNTIFKIYHSEKHINHFS</sequence>
<dbReference type="SMART" id="SM00165">
    <property type="entry name" value="UBA"/>
    <property type="match status" value="2"/>
</dbReference>
<dbReference type="InterPro" id="IPR057650">
    <property type="entry name" value="UBL_UBAC1"/>
</dbReference>
<dbReference type="Pfam" id="PF22562">
    <property type="entry name" value="UBA_7"/>
    <property type="match status" value="2"/>
</dbReference>
<dbReference type="PANTHER" id="PTHR46738">
    <property type="entry name" value="UBIQUITIN-ASSOCIATED DOMAIN-CONTAINING PROTEIN 1"/>
    <property type="match status" value="1"/>
</dbReference>
<evidence type="ECO:0000313" key="3">
    <source>
        <dbReference type="EMBL" id="KAK6623599.1"/>
    </source>
</evidence>
<dbReference type="EMBL" id="JAWJWE010000038">
    <property type="protein sequence ID" value="KAK6623599.1"/>
    <property type="molecule type" value="Genomic_DNA"/>
</dbReference>
<organism evidence="3 4">
    <name type="scientific">Polyplax serrata</name>
    <name type="common">Common mouse louse</name>
    <dbReference type="NCBI Taxonomy" id="468196"/>
    <lineage>
        <taxon>Eukaryota</taxon>
        <taxon>Metazoa</taxon>
        <taxon>Ecdysozoa</taxon>
        <taxon>Arthropoda</taxon>
        <taxon>Hexapoda</taxon>
        <taxon>Insecta</taxon>
        <taxon>Pterygota</taxon>
        <taxon>Neoptera</taxon>
        <taxon>Paraneoptera</taxon>
        <taxon>Psocodea</taxon>
        <taxon>Troctomorpha</taxon>
        <taxon>Phthiraptera</taxon>
        <taxon>Anoplura</taxon>
        <taxon>Polyplacidae</taxon>
        <taxon>Polyplax</taxon>
    </lineage>
</organism>
<dbReference type="CDD" id="cd14304">
    <property type="entry name" value="UBA2_KPC2"/>
    <property type="match status" value="1"/>
</dbReference>
<protein>
    <recommendedName>
        <fullName evidence="2">UBA domain-containing protein</fullName>
    </recommendedName>
</protein>
<dbReference type="Gene3D" id="1.10.260.100">
    <property type="match status" value="1"/>
</dbReference>
<dbReference type="GO" id="GO:0000151">
    <property type="term" value="C:ubiquitin ligase complex"/>
    <property type="evidence" value="ECO:0007669"/>
    <property type="project" value="TreeGrafter"/>
</dbReference>
<feature type="region of interest" description="Disordered" evidence="1">
    <location>
        <begin position="544"/>
        <end position="566"/>
    </location>
</feature>
<comment type="caution">
    <text evidence="3">The sequence shown here is derived from an EMBL/GenBank/DDBJ whole genome shotgun (WGS) entry which is preliminary data.</text>
</comment>
<dbReference type="Gene3D" id="1.10.8.10">
    <property type="entry name" value="DNA helicase RuvA subunit, C-terminal domain"/>
    <property type="match status" value="2"/>
</dbReference>
<evidence type="ECO:0000313" key="4">
    <source>
        <dbReference type="Proteomes" id="UP001372834"/>
    </source>
</evidence>
<reference evidence="3 4" key="1">
    <citation type="submission" date="2023-10" db="EMBL/GenBank/DDBJ databases">
        <title>Genomes of two closely related lineages of the louse Polyplax serrata with different host specificities.</title>
        <authorList>
            <person name="Martinu J."/>
            <person name="Tarabai H."/>
            <person name="Stefka J."/>
            <person name="Hypsa V."/>
        </authorList>
    </citation>
    <scope>NUCLEOTIDE SEQUENCE [LARGE SCALE GENOMIC DNA]</scope>
    <source>
        <strain evidence="3">HR10_N</strain>
    </source>
</reference>
<evidence type="ECO:0000259" key="2">
    <source>
        <dbReference type="PROSITE" id="PS50030"/>
    </source>
</evidence>
<dbReference type="Proteomes" id="UP001372834">
    <property type="component" value="Unassembled WGS sequence"/>
</dbReference>
<feature type="compositionally biased region" description="Polar residues" evidence="1">
    <location>
        <begin position="556"/>
        <end position="566"/>
    </location>
</feature>
<dbReference type="Pfam" id="PF15813">
    <property type="entry name" value="DUF4708"/>
    <property type="match status" value="1"/>
</dbReference>
<dbReference type="InterPro" id="IPR041927">
    <property type="entry name" value="UBA2_UBAC1"/>
</dbReference>
<evidence type="ECO:0000256" key="1">
    <source>
        <dbReference type="SAM" id="MobiDB-lite"/>
    </source>
</evidence>
<feature type="region of interest" description="Disordered" evidence="1">
    <location>
        <begin position="301"/>
        <end position="324"/>
    </location>
</feature>
<dbReference type="InterPro" id="IPR052476">
    <property type="entry name" value="UBAC1"/>
</dbReference>
<dbReference type="AlphaFoldDB" id="A0AAN8RUF7"/>
<proteinExistence type="predicted"/>
<dbReference type="PANTHER" id="PTHR46738:SF1">
    <property type="entry name" value="UBIQUITIN-ASSOCIATED DOMAIN-CONTAINING PROTEIN 1"/>
    <property type="match status" value="1"/>
</dbReference>
<dbReference type="InterPro" id="IPR031643">
    <property type="entry name" value="DUF4708"/>
</dbReference>
<dbReference type="InterPro" id="IPR015940">
    <property type="entry name" value="UBA"/>
</dbReference>
<dbReference type="InterPro" id="IPR009060">
    <property type="entry name" value="UBA-like_sf"/>
</dbReference>
<dbReference type="SUPFAM" id="SSF46934">
    <property type="entry name" value="UBA-like"/>
    <property type="match status" value="2"/>
</dbReference>
<dbReference type="Pfam" id="PF23326">
    <property type="entry name" value="UBL_UBAC1"/>
    <property type="match status" value="1"/>
</dbReference>
<name>A0AAN8RUF7_POLSC</name>
<accession>A0AAN8RUF7</accession>
<gene>
    <name evidence="3" type="ORF">RUM43_009451</name>
</gene>